<dbReference type="SUPFAM" id="SSF56235">
    <property type="entry name" value="N-terminal nucleophile aminohydrolases (Ntn hydrolases)"/>
    <property type="match status" value="1"/>
</dbReference>
<dbReference type="PaxDb" id="572546-Arcpr_0992"/>
<dbReference type="EMBL" id="CP001857">
    <property type="protein sequence ID" value="ADB58053.1"/>
    <property type="molecule type" value="Genomic_DNA"/>
</dbReference>
<name>D2RD59_ARCPA</name>
<keyword evidence="7 11" id="KW-0408">Iron</keyword>
<evidence type="ECO:0000256" key="5">
    <source>
        <dbReference type="ARBA" id="ARBA00022755"/>
    </source>
</evidence>
<gene>
    <name evidence="7" type="primary">purF</name>
    <name evidence="13" type="ordered locus">Arcpr_0992</name>
</gene>
<feature type="binding site" evidence="7 11">
    <location>
        <position position="435"/>
    </location>
    <ligand>
        <name>[4Fe-4S] cluster</name>
        <dbReference type="ChEBI" id="CHEBI:49883"/>
    </ligand>
</feature>
<dbReference type="OrthoDB" id="5976at2157"/>
<dbReference type="HAMAP" id="MF_01931">
    <property type="entry name" value="PurF"/>
    <property type="match status" value="1"/>
</dbReference>
<evidence type="ECO:0000256" key="2">
    <source>
        <dbReference type="ARBA" id="ARBA00010138"/>
    </source>
</evidence>
<organism evidence="13 14">
    <name type="scientific">Archaeoglobus profundus (strain DSM 5631 / JCM 9629 / NBRC 100127 / Av18)</name>
    <dbReference type="NCBI Taxonomy" id="572546"/>
    <lineage>
        <taxon>Archaea</taxon>
        <taxon>Methanobacteriati</taxon>
        <taxon>Methanobacteriota</taxon>
        <taxon>Archaeoglobi</taxon>
        <taxon>Archaeoglobales</taxon>
        <taxon>Archaeoglobaceae</taxon>
        <taxon>Archaeoglobus</taxon>
    </lineage>
</organism>
<accession>D2RD59</accession>
<feature type="active site" description="Nucleophile" evidence="7 9">
    <location>
        <position position="2"/>
    </location>
</feature>
<keyword evidence="5 7" id="KW-0658">Purine biosynthesis</keyword>
<dbReference type="Pfam" id="PF13522">
    <property type="entry name" value="GATase_6"/>
    <property type="match status" value="1"/>
</dbReference>
<keyword evidence="14" id="KW-1185">Reference proteome</keyword>
<dbReference type="KEGG" id="apo:Arcpr_0992"/>
<dbReference type="GO" id="GO:0004044">
    <property type="term" value="F:amidophosphoribosyltransferase activity"/>
    <property type="evidence" value="ECO:0007669"/>
    <property type="project" value="UniProtKB-UniRule"/>
</dbReference>
<keyword evidence="3 7" id="KW-0328">Glycosyltransferase</keyword>
<sequence length="461" mass="51024">MCGVVGVYCEDRELTPTLVYYALYALQHRGQESAGIAVYSDGVRVYKGMGLVTEVFRENVLSKLKGKIAIGHVRYSTTGESKSENAQPILVRSKVGEIAIGHNGNLVNYSQLREILENEGKVFATTSDTEVIAQLLSNFLMKHDLYESLSLLTEKLLGSYTITALINDTLLAYRDPLGFRPLCIGEGDFGYVIASESCALDTLELNKIRDIKPGEAVIIRNGDLEVVRIARAKRCARCVFEYIYFARPDSVIDGVTVYEARYKMGRNLARESAVECDIVSPVPDSGTTCAIGYSAESKIPYIEALIKNRYVGRTFIMPEQRLRELSVRIKMNVVKKNIEGKRVTLVDDSIVRGTTSRKIVEIVRSAGAKEVHFRVGSPPIISPCYFGIDMSTREELIASCGDLEYVRRAISADTLAYLSLKGLIKSVGFGEDELCLACLTGIYPVCVPGELCDNAKYELNY</sequence>
<evidence type="ECO:0000256" key="11">
    <source>
        <dbReference type="PIRSR" id="PIRSR000485-3"/>
    </source>
</evidence>
<dbReference type="CDD" id="cd00715">
    <property type="entry name" value="GPATase_N"/>
    <property type="match status" value="1"/>
</dbReference>
<dbReference type="HOGENOM" id="CLU_022389_3_1_2"/>
<comment type="cofactor">
    <cofactor evidence="7 10">
        <name>Mg(2+)</name>
        <dbReference type="ChEBI" id="CHEBI:18420"/>
    </cofactor>
    <text evidence="7 10">Binds 1 Mg(2+) ion per subunit.</text>
</comment>
<feature type="binding site" evidence="7 11">
    <location>
        <position position="238"/>
    </location>
    <ligand>
        <name>[4Fe-4S] cluster</name>
        <dbReference type="ChEBI" id="CHEBI:49883"/>
    </ligand>
</feature>
<evidence type="ECO:0000256" key="8">
    <source>
        <dbReference type="PIRNR" id="PIRNR000485"/>
    </source>
</evidence>
<comment type="cofactor">
    <cofactor evidence="7 11">
        <name>[4Fe-4S] cluster</name>
        <dbReference type="ChEBI" id="CHEBI:49883"/>
    </cofactor>
    <text evidence="7 11">Binds 1 [4Fe-4S] cluster per subunit.</text>
</comment>
<protein>
    <recommendedName>
        <fullName evidence="7">Amidophosphoribosyltransferase</fullName>
        <shortName evidence="7">ATase</shortName>
        <ecNumber evidence="7">2.4.2.14</ecNumber>
    </recommendedName>
    <alternativeName>
        <fullName evidence="7">Glutamine phosphoribosylpyrophosphate amidotransferase</fullName>
        <shortName evidence="7">GPATase</shortName>
    </alternativeName>
</protein>
<dbReference type="GO" id="GO:0051539">
    <property type="term" value="F:4 iron, 4 sulfur cluster binding"/>
    <property type="evidence" value="ECO:0007669"/>
    <property type="project" value="UniProtKB-KW"/>
</dbReference>
<dbReference type="GeneID" id="8739664"/>
<dbReference type="InterPro" id="IPR000836">
    <property type="entry name" value="PRTase_dom"/>
</dbReference>
<comment type="similarity">
    <text evidence="2 7 8">In the C-terminal section; belongs to the purine/pyrimidine phosphoribosyltransferase family.</text>
</comment>
<keyword evidence="6 7" id="KW-0315">Glutamine amidotransferase</keyword>
<evidence type="ECO:0000256" key="3">
    <source>
        <dbReference type="ARBA" id="ARBA00022676"/>
    </source>
</evidence>
<comment type="pathway">
    <text evidence="1 7 8">Purine metabolism; IMP biosynthesis via de novo pathway; N(1)-(5-phospho-D-ribosyl)glycinamide from 5-phospho-alpha-D-ribose 1-diphosphate: step 1/2.</text>
</comment>
<dbReference type="InterPro" id="IPR005854">
    <property type="entry name" value="PurF"/>
</dbReference>
<evidence type="ECO:0000256" key="6">
    <source>
        <dbReference type="ARBA" id="ARBA00022962"/>
    </source>
</evidence>
<keyword evidence="4 7" id="KW-0808">Transferase</keyword>
<evidence type="ECO:0000256" key="1">
    <source>
        <dbReference type="ARBA" id="ARBA00005209"/>
    </source>
</evidence>
<dbReference type="InterPro" id="IPR029055">
    <property type="entry name" value="Ntn_hydrolases_N"/>
</dbReference>
<feature type="binding site" evidence="7 10">
    <location>
        <position position="348"/>
    </location>
    <ligand>
        <name>Mg(2+)</name>
        <dbReference type="ChEBI" id="CHEBI:18420"/>
    </ligand>
</feature>
<evidence type="ECO:0000256" key="9">
    <source>
        <dbReference type="PIRSR" id="PIRSR000485-1"/>
    </source>
</evidence>
<dbReference type="GO" id="GO:0009113">
    <property type="term" value="P:purine nucleobase biosynthetic process"/>
    <property type="evidence" value="ECO:0007669"/>
    <property type="project" value="UniProtKB-UniRule"/>
</dbReference>
<proteinExistence type="inferred from homology"/>
<dbReference type="GO" id="GO:0006189">
    <property type="term" value="P:'de novo' IMP biosynthetic process"/>
    <property type="evidence" value="ECO:0007669"/>
    <property type="project" value="UniProtKB-UniRule"/>
</dbReference>
<evidence type="ECO:0000256" key="4">
    <source>
        <dbReference type="ARBA" id="ARBA00022679"/>
    </source>
</evidence>
<keyword evidence="7" id="KW-0004">4Fe-4S</keyword>
<dbReference type="InterPro" id="IPR035584">
    <property type="entry name" value="PurF_N"/>
</dbReference>
<dbReference type="PANTHER" id="PTHR11907">
    <property type="entry name" value="AMIDOPHOSPHORIBOSYLTRANSFERASE"/>
    <property type="match status" value="1"/>
</dbReference>
<reference evidence="13 14" key="1">
    <citation type="journal article" date="2010" name="Stand. Genomic Sci.">
        <title>Complete genome sequence of Archaeoglobus profundus type strain (AV18).</title>
        <authorList>
            <person name="von Jan M."/>
            <person name="Lapidus A."/>
            <person name="Del Rio T.G."/>
            <person name="Copeland A."/>
            <person name="Tice H."/>
            <person name="Cheng J.F."/>
            <person name="Lucas S."/>
            <person name="Chen F."/>
            <person name="Nolan M."/>
            <person name="Goodwin L."/>
            <person name="Han C."/>
            <person name="Pitluck S."/>
            <person name="Liolios K."/>
            <person name="Ivanova N."/>
            <person name="Mavromatis K."/>
            <person name="Ovchinnikova G."/>
            <person name="Chertkov O."/>
            <person name="Pati A."/>
            <person name="Chen A."/>
            <person name="Palaniappan K."/>
            <person name="Land M."/>
            <person name="Hauser L."/>
            <person name="Chang Y.J."/>
            <person name="Jeffries C.D."/>
            <person name="Saunders E."/>
            <person name="Brettin T."/>
            <person name="Detter J.C."/>
            <person name="Chain P."/>
            <person name="Eichinger K."/>
            <person name="Huber H."/>
            <person name="Spring S."/>
            <person name="Rohde M."/>
            <person name="Goker M."/>
            <person name="Wirth R."/>
            <person name="Woyke T."/>
            <person name="Bristow J."/>
            <person name="Eisen J.A."/>
            <person name="Markowitz V."/>
            <person name="Hugenholtz P."/>
            <person name="Kyrpides N.C."/>
            <person name="Klenk H.P."/>
        </authorList>
    </citation>
    <scope>NUCLEOTIDE SEQUENCE [LARGE SCALE GENOMIC DNA]</scope>
    <source>
        <strain evidence="14">DSM 5631 / JCM 9629 / NBRC 100127 / Av18</strain>
    </source>
</reference>
<evidence type="ECO:0000256" key="10">
    <source>
        <dbReference type="PIRSR" id="PIRSR000485-2"/>
    </source>
</evidence>
<keyword evidence="7 11" id="KW-0411">Iron-sulfur</keyword>
<dbReference type="Proteomes" id="UP000001901">
    <property type="component" value="Chromosome"/>
</dbReference>
<keyword evidence="7 10" id="KW-0479">Metal-binding</keyword>
<feature type="binding site" evidence="7 11">
    <location>
        <position position="384"/>
    </location>
    <ligand>
        <name>[4Fe-4S] cluster</name>
        <dbReference type="ChEBI" id="CHEBI:49883"/>
    </ligand>
</feature>
<comment type="catalytic activity">
    <reaction evidence="7 8">
        <text>5-phospho-beta-D-ribosylamine + L-glutamate + diphosphate = 5-phospho-alpha-D-ribose 1-diphosphate + L-glutamine + H2O</text>
        <dbReference type="Rhea" id="RHEA:14905"/>
        <dbReference type="ChEBI" id="CHEBI:15377"/>
        <dbReference type="ChEBI" id="CHEBI:29985"/>
        <dbReference type="ChEBI" id="CHEBI:33019"/>
        <dbReference type="ChEBI" id="CHEBI:58017"/>
        <dbReference type="ChEBI" id="CHEBI:58359"/>
        <dbReference type="ChEBI" id="CHEBI:58681"/>
        <dbReference type="EC" id="2.4.2.14"/>
    </reaction>
</comment>
<dbReference type="Gene3D" id="3.60.20.10">
    <property type="entry name" value="Glutamine Phosphoribosylpyrophosphate, subunit 1, domain 1"/>
    <property type="match status" value="1"/>
</dbReference>
<dbReference type="PROSITE" id="PS51278">
    <property type="entry name" value="GATASE_TYPE_2"/>
    <property type="match status" value="1"/>
</dbReference>
<dbReference type="NCBIfam" id="TIGR01134">
    <property type="entry name" value="purF"/>
    <property type="match status" value="1"/>
</dbReference>
<dbReference type="MEROPS" id="C44.001"/>
<dbReference type="UniPathway" id="UPA00074">
    <property type="reaction ID" value="UER00124"/>
</dbReference>
<keyword evidence="7 10" id="KW-0460">Magnesium</keyword>
<dbReference type="PIRSF" id="PIRSF000485">
    <property type="entry name" value="Amd_phspho_trans"/>
    <property type="match status" value="1"/>
</dbReference>
<dbReference type="SUPFAM" id="SSF53271">
    <property type="entry name" value="PRTase-like"/>
    <property type="match status" value="1"/>
</dbReference>
<dbReference type="RefSeq" id="WP_012940389.1">
    <property type="nucleotide sequence ID" value="NC_013741.1"/>
</dbReference>
<evidence type="ECO:0000259" key="12">
    <source>
        <dbReference type="PROSITE" id="PS51278"/>
    </source>
</evidence>
<dbReference type="InterPro" id="IPR029057">
    <property type="entry name" value="PRTase-like"/>
</dbReference>
<evidence type="ECO:0000313" key="13">
    <source>
        <dbReference type="EMBL" id="ADB58053.1"/>
    </source>
</evidence>
<dbReference type="GO" id="GO:0000287">
    <property type="term" value="F:magnesium ion binding"/>
    <property type="evidence" value="ECO:0007669"/>
    <property type="project" value="UniProtKB-UniRule"/>
</dbReference>
<evidence type="ECO:0000256" key="7">
    <source>
        <dbReference type="HAMAP-Rule" id="MF_01931"/>
    </source>
</evidence>
<feature type="binding site" evidence="7 10">
    <location>
        <position position="285"/>
    </location>
    <ligand>
        <name>Mg(2+)</name>
        <dbReference type="ChEBI" id="CHEBI:18420"/>
    </ligand>
</feature>
<dbReference type="CDD" id="cd06223">
    <property type="entry name" value="PRTases_typeI"/>
    <property type="match status" value="1"/>
</dbReference>
<dbReference type="Gene3D" id="3.40.50.2020">
    <property type="match status" value="1"/>
</dbReference>
<comment type="function">
    <text evidence="7">Catalyzes the formation of phosphoribosylamine from phosphoribosylpyrophosphate (PRPP) and glutamine.</text>
</comment>
<feature type="domain" description="Glutamine amidotransferase type-2" evidence="12">
    <location>
        <begin position="2"/>
        <end position="222"/>
    </location>
</feature>
<feature type="binding site" evidence="7 10">
    <location>
        <position position="347"/>
    </location>
    <ligand>
        <name>Mg(2+)</name>
        <dbReference type="ChEBI" id="CHEBI:18420"/>
    </ligand>
</feature>
<dbReference type="STRING" id="572546.Arcpr_0992"/>
<dbReference type="EC" id="2.4.2.14" evidence="7"/>
<dbReference type="AlphaFoldDB" id="D2RD59"/>
<dbReference type="eggNOG" id="arCOG00093">
    <property type="taxonomic scope" value="Archaea"/>
</dbReference>
<dbReference type="InterPro" id="IPR017932">
    <property type="entry name" value="GATase_2_dom"/>
</dbReference>
<feature type="binding site" evidence="7 11">
    <location>
        <position position="438"/>
    </location>
    <ligand>
        <name>[4Fe-4S] cluster</name>
        <dbReference type="ChEBI" id="CHEBI:49883"/>
    </ligand>
</feature>
<evidence type="ECO:0000313" key="14">
    <source>
        <dbReference type="Proteomes" id="UP000001901"/>
    </source>
</evidence>